<dbReference type="EnsemblMetazoa" id="XM_050662870.1">
    <property type="protein sequence ID" value="XP_050518827.1"/>
    <property type="gene ID" value="LOC126892934"/>
</dbReference>
<evidence type="ECO:0000313" key="2">
    <source>
        <dbReference type="EnsemblMetazoa" id="XP_050518827.1"/>
    </source>
</evidence>
<name>A0ABM5L8R0_DIAVI</name>
<dbReference type="Proteomes" id="UP001652700">
    <property type="component" value="Unplaced"/>
</dbReference>
<proteinExistence type="predicted"/>
<keyword evidence="1" id="KW-1133">Transmembrane helix</keyword>
<keyword evidence="1" id="KW-0812">Transmembrane</keyword>
<organism evidence="2 3">
    <name type="scientific">Diabrotica virgifera virgifera</name>
    <name type="common">western corn rootworm</name>
    <dbReference type="NCBI Taxonomy" id="50390"/>
    <lineage>
        <taxon>Eukaryota</taxon>
        <taxon>Metazoa</taxon>
        <taxon>Ecdysozoa</taxon>
        <taxon>Arthropoda</taxon>
        <taxon>Hexapoda</taxon>
        <taxon>Insecta</taxon>
        <taxon>Pterygota</taxon>
        <taxon>Neoptera</taxon>
        <taxon>Endopterygota</taxon>
        <taxon>Coleoptera</taxon>
        <taxon>Polyphaga</taxon>
        <taxon>Cucujiformia</taxon>
        <taxon>Chrysomeloidea</taxon>
        <taxon>Chrysomelidae</taxon>
        <taxon>Galerucinae</taxon>
        <taxon>Diabroticina</taxon>
        <taxon>Diabroticites</taxon>
        <taxon>Diabrotica</taxon>
    </lineage>
</organism>
<dbReference type="RefSeq" id="XP_050518827.1">
    <property type="nucleotide sequence ID" value="XM_050662870.1"/>
</dbReference>
<feature type="transmembrane region" description="Helical" evidence="1">
    <location>
        <begin position="7"/>
        <end position="27"/>
    </location>
</feature>
<accession>A0ABM5L8R0</accession>
<keyword evidence="3" id="KW-1185">Reference proteome</keyword>
<evidence type="ECO:0000256" key="1">
    <source>
        <dbReference type="SAM" id="Phobius"/>
    </source>
</evidence>
<dbReference type="GeneID" id="126892934"/>
<sequence>MNKTPTLLLKLVILSAIFVCIHGNVILPPKKCYFSQGIERFMGSISNTFSDLVNFFSKKPLTSMNPTIIHVQDGPSGQVVVPGASCCPPAVCCATCYCKAG</sequence>
<keyword evidence="1" id="KW-0472">Membrane</keyword>
<evidence type="ECO:0000313" key="3">
    <source>
        <dbReference type="Proteomes" id="UP001652700"/>
    </source>
</evidence>
<protein>
    <submittedName>
        <fullName evidence="2">Uncharacterized protein</fullName>
    </submittedName>
</protein>
<reference evidence="2" key="1">
    <citation type="submission" date="2025-05" db="UniProtKB">
        <authorList>
            <consortium name="EnsemblMetazoa"/>
        </authorList>
    </citation>
    <scope>IDENTIFICATION</scope>
</reference>